<accession>A0A164PHG3</accession>
<dbReference type="EMBL" id="LWGR01000003">
    <property type="protein sequence ID" value="KZM75576.1"/>
    <property type="molecule type" value="Genomic_DNA"/>
</dbReference>
<dbReference type="STRING" id="455432.AWN90_19575"/>
<proteinExistence type="predicted"/>
<protein>
    <submittedName>
        <fullName evidence="1">Uncharacterized protein</fullName>
    </submittedName>
</protein>
<dbReference type="RefSeq" id="WP_067583207.1">
    <property type="nucleotide sequence ID" value="NZ_JABMCZ010000001.1"/>
</dbReference>
<gene>
    <name evidence="1" type="ORF">AWN90_19575</name>
</gene>
<comment type="caution">
    <text evidence="1">The sequence shown here is derived from an EMBL/GenBank/DDBJ whole genome shotgun (WGS) entry which is preliminary data.</text>
</comment>
<dbReference type="OrthoDB" id="9898796at2"/>
<evidence type="ECO:0000313" key="1">
    <source>
        <dbReference type="EMBL" id="KZM75576.1"/>
    </source>
</evidence>
<keyword evidence="2" id="KW-1185">Reference proteome</keyword>
<organism evidence="1 2">
    <name type="scientific">Nocardia terpenica</name>
    <dbReference type="NCBI Taxonomy" id="455432"/>
    <lineage>
        <taxon>Bacteria</taxon>
        <taxon>Bacillati</taxon>
        <taxon>Actinomycetota</taxon>
        <taxon>Actinomycetes</taxon>
        <taxon>Mycobacteriales</taxon>
        <taxon>Nocardiaceae</taxon>
        <taxon>Nocardia</taxon>
    </lineage>
</organism>
<reference evidence="1 2" key="1">
    <citation type="submission" date="2016-04" db="EMBL/GenBank/DDBJ databases">
        <authorList>
            <person name="Evans L.H."/>
            <person name="Alamgir A."/>
            <person name="Owens N."/>
            <person name="Weber N.D."/>
            <person name="Virtaneva K."/>
            <person name="Barbian K."/>
            <person name="Babar A."/>
            <person name="Rosenke K."/>
        </authorList>
    </citation>
    <scope>NUCLEOTIDE SEQUENCE [LARGE SCALE GENOMIC DNA]</scope>
    <source>
        <strain evidence="1 2">IFM 0406</strain>
    </source>
</reference>
<dbReference type="AlphaFoldDB" id="A0A164PHG3"/>
<sequence length="92" mass="10088">MAITYTVTKSSPGIPDIHRLGLACIQVFETQPEYGDRTDMYVFQFAGVCVHIRQRCSDTFVHVEDDDIPATALPLVVSVNNGPDTHYGDSGS</sequence>
<name>A0A164PHG3_9NOCA</name>
<evidence type="ECO:0000313" key="2">
    <source>
        <dbReference type="Proteomes" id="UP000076512"/>
    </source>
</evidence>
<dbReference type="Proteomes" id="UP000076512">
    <property type="component" value="Unassembled WGS sequence"/>
</dbReference>